<gene>
    <name evidence="1" type="ORF">MRATA1EN1_LOCUS24532</name>
</gene>
<organism evidence="1 2">
    <name type="scientific">Rangifer tarandus platyrhynchus</name>
    <name type="common">Svalbard reindeer</name>
    <dbReference type="NCBI Taxonomy" id="3082113"/>
    <lineage>
        <taxon>Eukaryota</taxon>
        <taxon>Metazoa</taxon>
        <taxon>Chordata</taxon>
        <taxon>Craniata</taxon>
        <taxon>Vertebrata</taxon>
        <taxon>Euteleostomi</taxon>
        <taxon>Mammalia</taxon>
        <taxon>Eutheria</taxon>
        <taxon>Laurasiatheria</taxon>
        <taxon>Artiodactyla</taxon>
        <taxon>Ruminantia</taxon>
        <taxon>Pecora</taxon>
        <taxon>Cervidae</taxon>
        <taxon>Odocoileinae</taxon>
        <taxon>Rangifer</taxon>
    </lineage>
</organism>
<keyword evidence="2" id="KW-1185">Reference proteome</keyword>
<evidence type="ECO:0000313" key="2">
    <source>
        <dbReference type="Proteomes" id="UP001176941"/>
    </source>
</evidence>
<name>A0ABN8ZNT6_RANTA</name>
<sequence length="133" mass="15392">MAAILGHAPPQLRPRARGCAYRKGILKRKQCEQRIEEETTEKRRVSGTPSSVHEEMGWLEGYQPSCCLREDDVYTRKAESQRSPRSPKEPWQQQTLLILLCDVMNCLHHFESVFVDILQQSCTLIPKEFHIGK</sequence>
<evidence type="ECO:0000313" key="1">
    <source>
        <dbReference type="EMBL" id="CAI9175570.1"/>
    </source>
</evidence>
<accession>A0ABN8ZNT6</accession>
<dbReference type="EMBL" id="OX459941">
    <property type="protein sequence ID" value="CAI9175570.1"/>
    <property type="molecule type" value="Genomic_DNA"/>
</dbReference>
<dbReference type="Proteomes" id="UP001176941">
    <property type="component" value="Chromosome 5"/>
</dbReference>
<reference evidence="1" key="1">
    <citation type="submission" date="2023-04" db="EMBL/GenBank/DDBJ databases">
        <authorList>
            <consortium name="ELIXIR-Norway"/>
        </authorList>
    </citation>
    <scope>NUCLEOTIDE SEQUENCE [LARGE SCALE GENOMIC DNA]</scope>
</reference>
<protein>
    <submittedName>
        <fullName evidence="1">Uncharacterized protein</fullName>
    </submittedName>
</protein>
<proteinExistence type="predicted"/>